<sequence>MQNDVNLIHEIEAILENSWKHLNVKRMRCFLILQRFTRLNAWQ</sequence>
<dbReference type="EMBL" id="JAXUIC010000003">
    <property type="protein sequence ID" value="KAK4596778.1"/>
    <property type="molecule type" value="Genomic_DNA"/>
</dbReference>
<organism evidence="1 2">
    <name type="scientific">Quercus rubra</name>
    <name type="common">Northern red oak</name>
    <name type="synonym">Quercus borealis</name>
    <dbReference type="NCBI Taxonomy" id="3512"/>
    <lineage>
        <taxon>Eukaryota</taxon>
        <taxon>Viridiplantae</taxon>
        <taxon>Streptophyta</taxon>
        <taxon>Embryophyta</taxon>
        <taxon>Tracheophyta</taxon>
        <taxon>Spermatophyta</taxon>
        <taxon>Magnoliopsida</taxon>
        <taxon>eudicotyledons</taxon>
        <taxon>Gunneridae</taxon>
        <taxon>Pentapetalae</taxon>
        <taxon>rosids</taxon>
        <taxon>fabids</taxon>
        <taxon>Fagales</taxon>
        <taxon>Fagaceae</taxon>
        <taxon>Quercus</taxon>
    </lineage>
</organism>
<dbReference type="Proteomes" id="UP001324115">
    <property type="component" value="Unassembled WGS sequence"/>
</dbReference>
<proteinExistence type="predicted"/>
<evidence type="ECO:0000313" key="1">
    <source>
        <dbReference type="EMBL" id="KAK4596778.1"/>
    </source>
</evidence>
<name>A0AAN7FN19_QUERU</name>
<protein>
    <submittedName>
        <fullName evidence="1">Uncharacterized protein</fullName>
    </submittedName>
</protein>
<evidence type="ECO:0000313" key="2">
    <source>
        <dbReference type="Proteomes" id="UP001324115"/>
    </source>
</evidence>
<accession>A0AAN7FN19</accession>
<reference evidence="1 2" key="1">
    <citation type="journal article" date="2023" name="G3 (Bethesda)">
        <title>A haplotype-resolved chromosome-scale genome for Quercus rubra L. provides insights into the genetics of adaptive traits for red oak species.</title>
        <authorList>
            <person name="Kapoor B."/>
            <person name="Jenkins J."/>
            <person name="Schmutz J."/>
            <person name="Zhebentyayeva T."/>
            <person name="Kuelheim C."/>
            <person name="Coggeshall M."/>
            <person name="Heim C."/>
            <person name="Lasky J.R."/>
            <person name="Leites L."/>
            <person name="Islam-Faridi N."/>
            <person name="Romero-Severson J."/>
            <person name="DeLeo V.L."/>
            <person name="Lucas S.M."/>
            <person name="Lazic D."/>
            <person name="Gailing O."/>
            <person name="Carlson J."/>
            <person name="Staton M."/>
        </authorList>
    </citation>
    <scope>NUCLEOTIDE SEQUENCE [LARGE SCALE GENOMIC DNA]</scope>
    <source>
        <strain evidence="1">Pseudo-F2</strain>
    </source>
</reference>
<dbReference type="AlphaFoldDB" id="A0AAN7FN19"/>
<keyword evidence="2" id="KW-1185">Reference proteome</keyword>
<gene>
    <name evidence="1" type="ORF">RGQ29_014709</name>
</gene>
<comment type="caution">
    <text evidence="1">The sequence shown here is derived from an EMBL/GenBank/DDBJ whole genome shotgun (WGS) entry which is preliminary data.</text>
</comment>